<dbReference type="PANTHER" id="PTHR43800">
    <property type="entry name" value="PEPTIDYL-LYSINE N-ACETYLTRANSFERASE YJAB"/>
    <property type="match status" value="1"/>
</dbReference>
<organism evidence="4 5">
    <name type="scientific">Buttiauxella gaviniae</name>
    <dbReference type="NCBI Taxonomy" id="82990"/>
    <lineage>
        <taxon>Bacteria</taxon>
        <taxon>Pseudomonadati</taxon>
        <taxon>Pseudomonadota</taxon>
        <taxon>Gammaproteobacteria</taxon>
        <taxon>Enterobacterales</taxon>
        <taxon>Enterobacteriaceae</taxon>
        <taxon>Buttiauxella</taxon>
    </lineage>
</organism>
<keyword evidence="5" id="KW-1185">Reference proteome</keyword>
<evidence type="ECO:0000256" key="1">
    <source>
        <dbReference type="ARBA" id="ARBA00022679"/>
    </source>
</evidence>
<dbReference type="InterPro" id="IPR016181">
    <property type="entry name" value="Acyl_CoA_acyltransferase"/>
</dbReference>
<dbReference type="Proteomes" id="UP001555342">
    <property type="component" value="Unassembled WGS sequence"/>
</dbReference>
<dbReference type="CDD" id="cd04301">
    <property type="entry name" value="NAT_SF"/>
    <property type="match status" value="1"/>
</dbReference>
<keyword evidence="1 4" id="KW-0808">Transferase</keyword>
<dbReference type="PROSITE" id="PS51186">
    <property type="entry name" value="GNAT"/>
    <property type="match status" value="1"/>
</dbReference>
<accession>A0ABV3NTI9</accession>
<protein>
    <submittedName>
        <fullName evidence="4">N-acetyltransferase</fullName>
        <ecNumber evidence="4">2.3.1.-</ecNumber>
    </submittedName>
</protein>
<dbReference type="NCBIfam" id="NF007853">
    <property type="entry name" value="PRK10562.1"/>
    <property type="match status" value="1"/>
</dbReference>
<evidence type="ECO:0000313" key="5">
    <source>
        <dbReference type="Proteomes" id="UP001555342"/>
    </source>
</evidence>
<feature type="domain" description="N-acetyltransferase" evidence="3">
    <location>
        <begin position="1"/>
        <end position="147"/>
    </location>
</feature>
<dbReference type="PANTHER" id="PTHR43800:SF1">
    <property type="entry name" value="PEPTIDYL-LYSINE N-ACETYLTRANSFERASE YJAB"/>
    <property type="match status" value="1"/>
</dbReference>
<dbReference type="InterPro" id="IPR000182">
    <property type="entry name" value="GNAT_dom"/>
</dbReference>
<evidence type="ECO:0000313" key="4">
    <source>
        <dbReference type="EMBL" id="MEW7312867.1"/>
    </source>
</evidence>
<evidence type="ECO:0000259" key="3">
    <source>
        <dbReference type="PROSITE" id="PS51186"/>
    </source>
</evidence>
<keyword evidence="2 4" id="KW-0012">Acyltransferase</keyword>
<proteinExistence type="predicted"/>
<dbReference type="EMBL" id="JBFMVT010000002">
    <property type="protein sequence ID" value="MEW7312867.1"/>
    <property type="molecule type" value="Genomic_DNA"/>
</dbReference>
<dbReference type="EC" id="2.3.1.-" evidence="4"/>
<name>A0ABV3NTI9_9ENTR</name>
<comment type="caution">
    <text evidence="4">The sequence shown here is derived from an EMBL/GenBank/DDBJ whole genome shotgun (WGS) entry which is preliminary data.</text>
</comment>
<sequence>MIRRLQPDEMDDLIEIWLASTIQAHPFISESYWHESESIVRNVYIPQSATWVFIHQDELQEKMVGFISVLDPQFIGALFVSEPFIGKGIGQALMEHVKTHYPELSLEVYQKNHRAVHFYHHQGFRIEESAWQNETHHPTWIMSWQAQKTR</sequence>
<gene>
    <name evidence="4" type="ORF">AB1E22_09115</name>
</gene>
<dbReference type="Gene3D" id="3.40.630.30">
    <property type="match status" value="1"/>
</dbReference>
<dbReference type="RefSeq" id="WP_367595045.1">
    <property type="nucleotide sequence ID" value="NZ_JBFMVT010000002.1"/>
</dbReference>
<reference evidence="4 5" key="1">
    <citation type="submission" date="2024-07" db="EMBL/GenBank/DDBJ databases">
        <authorList>
            <person name="Wang L."/>
        </authorList>
    </citation>
    <scope>NUCLEOTIDE SEQUENCE [LARGE SCALE GENOMIC DNA]</scope>
    <source>
        <strain evidence="4 5">WL359</strain>
    </source>
</reference>
<dbReference type="Pfam" id="PF00583">
    <property type="entry name" value="Acetyltransf_1"/>
    <property type="match status" value="1"/>
</dbReference>
<dbReference type="GO" id="GO:0016746">
    <property type="term" value="F:acyltransferase activity"/>
    <property type="evidence" value="ECO:0007669"/>
    <property type="project" value="UniProtKB-KW"/>
</dbReference>
<dbReference type="SUPFAM" id="SSF55729">
    <property type="entry name" value="Acyl-CoA N-acyltransferases (Nat)"/>
    <property type="match status" value="1"/>
</dbReference>
<evidence type="ECO:0000256" key="2">
    <source>
        <dbReference type="ARBA" id="ARBA00023315"/>
    </source>
</evidence>